<dbReference type="AlphaFoldDB" id="A0A0A9XFC6"/>
<dbReference type="EMBL" id="GBHO01024172">
    <property type="protein sequence ID" value="JAG19432.1"/>
    <property type="molecule type" value="Transcribed_RNA"/>
</dbReference>
<reference evidence="2" key="1">
    <citation type="journal article" date="2014" name="PLoS ONE">
        <title>Transcriptome-Based Identification of ABC Transporters in the Western Tarnished Plant Bug Lygus hesperus.</title>
        <authorList>
            <person name="Hull J.J."/>
            <person name="Chaney K."/>
            <person name="Geib S.M."/>
            <person name="Fabrick J.A."/>
            <person name="Brent C.S."/>
            <person name="Walsh D."/>
            <person name="Lavine L.C."/>
        </authorList>
    </citation>
    <scope>NUCLEOTIDE SEQUENCE</scope>
</reference>
<protein>
    <submittedName>
        <fullName evidence="2">DNA repair protein recO</fullName>
    </submittedName>
</protein>
<proteinExistence type="predicted"/>
<organism evidence="2">
    <name type="scientific">Lygus hesperus</name>
    <name type="common">Western plant bug</name>
    <dbReference type="NCBI Taxonomy" id="30085"/>
    <lineage>
        <taxon>Eukaryota</taxon>
        <taxon>Metazoa</taxon>
        <taxon>Ecdysozoa</taxon>
        <taxon>Arthropoda</taxon>
        <taxon>Hexapoda</taxon>
        <taxon>Insecta</taxon>
        <taxon>Pterygota</taxon>
        <taxon>Neoptera</taxon>
        <taxon>Paraneoptera</taxon>
        <taxon>Hemiptera</taxon>
        <taxon>Heteroptera</taxon>
        <taxon>Panheteroptera</taxon>
        <taxon>Cimicomorpha</taxon>
        <taxon>Miridae</taxon>
        <taxon>Mirini</taxon>
        <taxon>Lygus</taxon>
    </lineage>
</organism>
<accession>A0A0A9XFC6</accession>
<evidence type="ECO:0000256" key="1">
    <source>
        <dbReference type="SAM" id="MobiDB-lite"/>
    </source>
</evidence>
<reference evidence="2" key="2">
    <citation type="submission" date="2014-07" db="EMBL/GenBank/DDBJ databases">
        <authorList>
            <person name="Hull J."/>
        </authorList>
    </citation>
    <scope>NUCLEOTIDE SEQUENCE</scope>
</reference>
<feature type="region of interest" description="Disordered" evidence="1">
    <location>
        <begin position="79"/>
        <end position="109"/>
    </location>
</feature>
<gene>
    <name evidence="2" type="primary">recO_0</name>
    <name evidence="2" type="ORF">CM83_16984</name>
</gene>
<sequence length="109" mass="12675">MMDEELHYFTHKARAEYDMSEILRVGVNQEVRQVFDQYKKDDDNLFQDYLVDPIAFAEAYNAKLHDAFGYEPLLLKRPSCNNKDHKNNDDNNRNEEISGIASASSTLPM</sequence>
<name>A0A0A9XFC6_LYGHE</name>
<feature type="compositionally biased region" description="Basic and acidic residues" evidence="1">
    <location>
        <begin position="82"/>
        <end position="96"/>
    </location>
</feature>
<evidence type="ECO:0000313" key="2">
    <source>
        <dbReference type="EMBL" id="JAG19432.1"/>
    </source>
</evidence>